<protein>
    <recommendedName>
        <fullName evidence="4">Arginine transporter</fullName>
    </recommendedName>
</protein>
<evidence type="ECO:0000313" key="3">
    <source>
        <dbReference type="Proteomes" id="UP000031521"/>
    </source>
</evidence>
<keyword evidence="1" id="KW-0732">Signal</keyword>
<evidence type="ECO:0000313" key="2">
    <source>
        <dbReference type="EMBL" id="AJE45586.1"/>
    </source>
</evidence>
<keyword evidence="3" id="KW-1185">Reference proteome</keyword>
<organism evidence="2 3">
    <name type="scientific">Celeribacter indicus</name>
    <dbReference type="NCBI Taxonomy" id="1208324"/>
    <lineage>
        <taxon>Bacteria</taxon>
        <taxon>Pseudomonadati</taxon>
        <taxon>Pseudomonadota</taxon>
        <taxon>Alphaproteobacteria</taxon>
        <taxon>Rhodobacterales</taxon>
        <taxon>Roseobacteraceae</taxon>
        <taxon>Celeribacter</taxon>
    </lineage>
</organism>
<name>A0A0B5DXX8_9RHOB</name>
<proteinExistence type="predicted"/>
<sequence length="105" mass="11336">MKTPVMTLAALATAAAATLSPLAASAGAIERACLQSDRAAGNRSLCGCIQQVADVTLSNRDQRQAAKFFKNPQKAQDIRQSDNRSHEEFWRRYKAFGDAASNFCG</sequence>
<dbReference type="AlphaFoldDB" id="A0A0B5DXX8"/>
<dbReference type="HOGENOM" id="CLU_157267_0_0_5"/>
<evidence type="ECO:0000256" key="1">
    <source>
        <dbReference type="SAM" id="SignalP"/>
    </source>
</evidence>
<dbReference type="OrthoDB" id="7659053at2"/>
<evidence type="ECO:0008006" key="4">
    <source>
        <dbReference type="Google" id="ProtNLM"/>
    </source>
</evidence>
<dbReference type="EMBL" id="CP004393">
    <property type="protein sequence ID" value="AJE45586.1"/>
    <property type="molecule type" value="Genomic_DNA"/>
</dbReference>
<gene>
    <name evidence="2" type="ORF">P73_0871</name>
</gene>
<feature type="signal peptide" evidence="1">
    <location>
        <begin position="1"/>
        <end position="26"/>
    </location>
</feature>
<feature type="chain" id="PRO_5002100649" description="Arginine transporter" evidence="1">
    <location>
        <begin position="27"/>
        <end position="105"/>
    </location>
</feature>
<reference evidence="2 3" key="1">
    <citation type="journal article" date="2014" name="Int. J. Syst. Evol. Microbiol.">
        <title>Celeribacter indicus sp. nov., a polycyclic aromatic hydrocarbon-degrading bacterium from deep-sea sediment and reclassification of Huaishuia halophila as Celeribacter halophilus comb. nov.</title>
        <authorList>
            <person name="Lai Q."/>
            <person name="Cao J."/>
            <person name="Yuan J."/>
            <person name="Li F."/>
            <person name="Shao Z."/>
        </authorList>
    </citation>
    <scope>NUCLEOTIDE SEQUENCE [LARGE SCALE GENOMIC DNA]</scope>
    <source>
        <strain evidence="2">P73</strain>
    </source>
</reference>
<dbReference type="Proteomes" id="UP000031521">
    <property type="component" value="Chromosome"/>
</dbReference>
<dbReference type="STRING" id="1208324.P73_0871"/>
<dbReference type="RefSeq" id="WP_043868633.1">
    <property type="nucleotide sequence ID" value="NZ_CP004393.1"/>
</dbReference>
<dbReference type="KEGG" id="cid:P73_0871"/>
<accession>A0A0B5DXX8</accession>